<feature type="signal peptide" evidence="1">
    <location>
        <begin position="1"/>
        <end position="21"/>
    </location>
</feature>
<reference evidence="2 3" key="1">
    <citation type="submission" date="2018-03" db="EMBL/GenBank/DDBJ databases">
        <title>Genomes of Pezizomycetes fungi and the evolution of truffles.</title>
        <authorList>
            <person name="Murat C."/>
            <person name="Payen T."/>
            <person name="Noel B."/>
            <person name="Kuo A."/>
            <person name="Martin F.M."/>
        </authorList>
    </citation>
    <scope>NUCLEOTIDE SEQUENCE [LARGE SCALE GENOMIC DNA]</scope>
    <source>
        <strain evidence="2">091103-1</strain>
    </source>
</reference>
<dbReference type="OrthoDB" id="2349272at2759"/>
<dbReference type="AlphaFoldDB" id="A0A317SIY7"/>
<name>A0A317SIY7_9PEZI</name>
<sequence length="240" mass="25696">MLPNIPSLLLLTIAALSSTLAAPTPCTFDPNRTIPEISVQQLLAAAPKICTIVTEECHPAPNAVKEINTALAYHGLTALGQKAALLGLMTVESGDFIHNTNKNPGRPGQGTKAMLMFPHIYDYALSQPALTAEVLRISGGEALDVTFDNMDKIPAADQRAILALVLPEKYTYAAAAWYLENKCQASMTVRLAEGGFEGFKEYVGVCIGAGNVTPERLAAWCLAVKALKPVRMGMPRECNN</sequence>
<organism evidence="2 3">
    <name type="scientific">Tuber magnatum</name>
    <name type="common">white Piedmont truffle</name>
    <dbReference type="NCBI Taxonomy" id="42249"/>
    <lineage>
        <taxon>Eukaryota</taxon>
        <taxon>Fungi</taxon>
        <taxon>Dikarya</taxon>
        <taxon>Ascomycota</taxon>
        <taxon>Pezizomycotina</taxon>
        <taxon>Pezizomycetes</taxon>
        <taxon>Pezizales</taxon>
        <taxon>Tuberaceae</taxon>
        <taxon>Tuber</taxon>
    </lineage>
</organism>
<protein>
    <submittedName>
        <fullName evidence="2">Uncharacterized protein</fullName>
    </submittedName>
</protein>
<evidence type="ECO:0000313" key="2">
    <source>
        <dbReference type="EMBL" id="PWW73211.1"/>
    </source>
</evidence>
<evidence type="ECO:0000256" key="1">
    <source>
        <dbReference type="SAM" id="SignalP"/>
    </source>
</evidence>
<evidence type="ECO:0000313" key="3">
    <source>
        <dbReference type="Proteomes" id="UP000246991"/>
    </source>
</evidence>
<proteinExistence type="predicted"/>
<dbReference type="STRING" id="42249.A0A317SIY7"/>
<dbReference type="EMBL" id="PYWC01000085">
    <property type="protein sequence ID" value="PWW73211.1"/>
    <property type="molecule type" value="Genomic_DNA"/>
</dbReference>
<gene>
    <name evidence="2" type="ORF">C7212DRAFT_301372</name>
</gene>
<comment type="caution">
    <text evidence="2">The sequence shown here is derived from an EMBL/GenBank/DDBJ whole genome shotgun (WGS) entry which is preliminary data.</text>
</comment>
<accession>A0A317SIY7</accession>
<keyword evidence="3" id="KW-1185">Reference proteome</keyword>
<keyword evidence="1" id="KW-0732">Signal</keyword>
<feature type="chain" id="PRO_5016369994" evidence="1">
    <location>
        <begin position="22"/>
        <end position="240"/>
    </location>
</feature>
<dbReference type="Proteomes" id="UP000246991">
    <property type="component" value="Unassembled WGS sequence"/>
</dbReference>